<dbReference type="Pfam" id="PF00011">
    <property type="entry name" value="HSP20"/>
    <property type="match status" value="1"/>
</dbReference>
<dbReference type="SUPFAM" id="SSF49764">
    <property type="entry name" value="HSP20-like chaperones"/>
    <property type="match status" value="1"/>
</dbReference>
<gene>
    <name evidence="4" type="ORF">JEU22_04735</name>
</gene>
<dbReference type="InterPro" id="IPR002068">
    <property type="entry name" value="A-crystallin/Hsp20_dom"/>
</dbReference>
<sequence>MQHNQLAFLIHPRLAYGAEQIARQIATMGHELKAFPYPPTDIIRLSAEEVEIQMALAGYDENGVEVTTKGNQLSVTGKAADQQEDVTYLAKGISRKDFHRVLEFAHPVEAQAHFKNGMLIIRAKSVIPEAEKPRKVSISTV</sequence>
<evidence type="ECO:0000313" key="5">
    <source>
        <dbReference type="Proteomes" id="UP000637061"/>
    </source>
</evidence>
<dbReference type="PANTHER" id="PTHR47062">
    <property type="match status" value="1"/>
</dbReference>
<reference evidence="4" key="1">
    <citation type="submission" date="2020-12" db="EMBL/GenBank/DDBJ databases">
        <title>Enhanced detection system for hospital associated transmission using whole genome sequencing surveillance.</title>
        <authorList>
            <person name="Harrison L.H."/>
            <person name="Van Tyne D."/>
            <person name="Marsh J.W."/>
            <person name="Griffith M.P."/>
            <person name="Snyder D.J."/>
            <person name="Cooper V.S."/>
            <person name="Mustapha M."/>
        </authorList>
    </citation>
    <scope>NUCLEOTIDE SEQUENCE</scope>
    <source>
        <strain evidence="4">PSB00042</strain>
    </source>
</reference>
<comment type="similarity">
    <text evidence="1 2">Belongs to the small heat shock protein (HSP20) family.</text>
</comment>
<dbReference type="PANTHER" id="PTHR47062:SF1">
    <property type="entry name" value="SMALL HEAT SHOCK PROTEIN IBPA"/>
    <property type="match status" value="1"/>
</dbReference>
<evidence type="ECO:0000313" key="4">
    <source>
        <dbReference type="EMBL" id="MBI6883211.1"/>
    </source>
</evidence>
<accession>A0A8I1ECW7</accession>
<evidence type="ECO:0000256" key="1">
    <source>
        <dbReference type="PROSITE-ProRule" id="PRU00285"/>
    </source>
</evidence>
<comment type="caution">
    <text evidence="4">The sequence shown here is derived from an EMBL/GenBank/DDBJ whole genome shotgun (WGS) entry which is preliminary data.</text>
</comment>
<feature type="domain" description="SHSP" evidence="3">
    <location>
        <begin position="31"/>
        <end position="141"/>
    </location>
</feature>
<evidence type="ECO:0000259" key="3">
    <source>
        <dbReference type="PROSITE" id="PS01031"/>
    </source>
</evidence>
<dbReference type="AlphaFoldDB" id="A0A8I1ECW7"/>
<dbReference type="Proteomes" id="UP000637061">
    <property type="component" value="Unassembled WGS sequence"/>
</dbReference>
<protein>
    <submittedName>
        <fullName evidence="4">Hsp20 family protein</fullName>
    </submittedName>
</protein>
<dbReference type="Gene3D" id="2.60.40.790">
    <property type="match status" value="1"/>
</dbReference>
<dbReference type="EMBL" id="JAEHTE010000002">
    <property type="protein sequence ID" value="MBI6883211.1"/>
    <property type="molecule type" value="Genomic_DNA"/>
</dbReference>
<name>A0A8I1ECW7_PSEPU</name>
<dbReference type="PROSITE" id="PS01031">
    <property type="entry name" value="SHSP"/>
    <property type="match status" value="1"/>
</dbReference>
<dbReference type="RefSeq" id="WP_198746825.1">
    <property type="nucleotide sequence ID" value="NZ_JAEHTE010000002.1"/>
</dbReference>
<dbReference type="InterPro" id="IPR008978">
    <property type="entry name" value="HSP20-like_chaperone"/>
</dbReference>
<proteinExistence type="inferred from homology"/>
<evidence type="ECO:0000256" key="2">
    <source>
        <dbReference type="RuleBase" id="RU003616"/>
    </source>
</evidence>
<organism evidence="4 5">
    <name type="scientific">Pseudomonas putida</name>
    <name type="common">Arthrobacter siderocapsulatus</name>
    <dbReference type="NCBI Taxonomy" id="303"/>
    <lineage>
        <taxon>Bacteria</taxon>
        <taxon>Pseudomonadati</taxon>
        <taxon>Pseudomonadota</taxon>
        <taxon>Gammaproteobacteria</taxon>
        <taxon>Pseudomonadales</taxon>
        <taxon>Pseudomonadaceae</taxon>
        <taxon>Pseudomonas</taxon>
    </lineage>
</organism>